<dbReference type="PANTHER" id="PTHR23131">
    <property type="entry name" value="ENDORIBONUCLEASE LACTB2"/>
    <property type="match status" value="1"/>
</dbReference>
<sequence length="318" mass="36264">MVPQWLHQNIAKITLPTPFAVGDVNIYLIKGDALTLIDVGPKTDEALKSLSEQLTHLGYQIEDIEQVVLTHHHPDHAGLLDWLPGHIKVWAHPNAEKWLYRTERFYEQHDAFFEEMFQQAGVPKEFLPFLKKLRASLKFMCQRHLDGELNDADPFAGWKVIETLGHAQSHISLFRESDGVLIAGDHLLKHISPNPLLEPPFELIERAKPQLQLNHSLHKLKELSPSYALTGHGEDIVDVKEVIDLRLKKQHERALFVLKLIGDQQETIFTLCQKLFPKVYKTELGLTLSETVAQLDYLDSLGLVTVSNENGTLKYSCR</sequence>
<proteinExistence type="predicted"/>
<evidence type="ECO:0000259" key="1">
    <source>
        <dbReference type="SMART" id="SM00849"/>
    </source>
</evidence>
<feature type="domain" description="Metallo-beta-lactamase" evidence="1">
    <location>
        <begin position="23"/>
        <end position="232"/>
    </location>
</feature>
<dbReference type="Proteomes" id="UP001646157">
    <property type="component" value="Unassembled WGS sequence"/>
</dbReference>
<dbReference type="SMART" id="SM00849">
    <property type="entry name" value="Lactamase_B"/>
    <property type="match status" value="1"/>
</dbReference>
<dbReference type="InterPro" id="IPR001279">
    <property type="entry name" value="Metallo-B-lactamas"/>
</dbReference>
<reference evidence="2 3" key="1">
    <citation type="submission" date="2021-01" db="EMBL/GenBank/DDBJ databases">
        <title>Genomic Encyclopedia of Type Strains, Phase IV (KMG-IV): sequencing the most valuable type-strain genomes for metagenomic binning, comparative biology and taxonomic classification.</title>
        <authorList>
            <person name="Goeker M."/>
        </authorList>
    </citation>
    <scope>NUCLEOTIDE SEQUENCE [LARGE SCALE GENOMIC DNA]</scope>
    <source>
        <strain evidence="2 3">DSM 24834</strain>
    </source>
</reference>
<gene>
    <name evidence="2" type="ORF">JOC86_001066</name>
</gene>
<evidence type="ECO:0000313" key="3">
    <source>
        <dbReference type="Proteomes" id="UP001646157"/>
    </source>
</evidence>
<organism evidence="2 3">
    <name type="scientific">Rossellomorea pakistanensis</name>
    <dbReference type="NCBI Taxonomy" id="992288"/>
    <lineage>
        <taxon>Bacteria</taxon>
        <taxon>Bacillati</taxon>
        <taxon>Bacillota</taxon>
        <taxon>Bacilli</taxon>
        <taxon>Bacillales</taxon>
        <taxon>Bacillaceae</taxon>
        <taxon>Rossellomorea</taxon>
    </lineage>
</organism>
<dbReference type="Gene3D" id="3.60.15.10">
    <property type="entry name" value="Ribonuclease Z/Hydroxyacylglutathione hydrolase-like"/>
    <property type="match status" value="1"/>
</dbReference>
<evidence type="ECO:0000313" key="2">
    <source>
        <dbReference type="EMBL" id="MBM7584529.1"/>
    </source>
</evidence>
<dbReference type="RefSeq" id="WP_205168669.1">
    <property type="nucleotide sequence ID" value="NZ_JAFBDZ010000001.1"/>
</dbReference>
<comment type="caution">
    <text evidence="2">The sequence shown here is derived from an EMBL/GenBank/DDBJ whole genome shotgun (WGS) entry which is preliminary data.</text>
</comment>
<dbReference type="EMBL" id="JAFBDZ010000001">
    <property type="protein sequence ID" value="MBM7584529.1"/>
    <property type="molecule type" value="Genomic_DNA"/>
</dbReference>
<dbReference type="SUPFAM" id="SSF56281">
    <property type="entry name" value="Metallo-hydrolase/oxidoreductase"/>
    <property type="match status" value="1"/>
</dbReference>
<protein>
    <submittedName>
        <fullName evidence="2">Glyoxylase-like metal-dependent hydrolase (Beta-lactamase superfamily II)</fullName>
    </submittedName>
</protein>
<dbReference type="InterPro" id="IPR036866">
    <property type="entry name" value="RibonucZ/Hydroxyglut_hydro"/>
</dbReference>
<keyword evidence="3" id="KW-1185">Reference proteome</keyword>
<dbReference type="PANTHER" id="PTHR23131:SF4">
    <property type="entry name" value="METALLO-BETA-LACTAMASE SUPERFAMILY POTEIN"/>
    <property type="match status" value="1"/>
</dbReference>
<dbReference type="InterPro" id="IPR050662">
    <property type="entry name" value="Sec-metab_biosynth-thioest"/>
</dbReference>
<accession>A0ABS2N9N4</accession>
<dbReference type="Pfam" id="PF00753">
    <property type="entry name" value="Lactamase_B"/>
    <property type="match status" value="1"/>
</dbReference>
<name>A0ABS2N9N4_9BACI</name>